<keyword evidence="2" id="KW-1185">Reference proteome</keyword>
<dbReference type="RefSeq" id="WP_019439964.1">
    <property type="nucleotide sequence ID" value="NZ_ALOE01000005.1"/>
</dbReference>
<dbReference type="AlphaFoldDB" id="A0A5J6WGA2"/>
<dbReference type="KEGG" id="mmaa:FR932_03800"/>
<dbReference type="Proteomes" id="UP000327424">
    <property type="component" value="Chromosome"/>
</dbReference>
<accession>A0A5J6WGA2</accession>
<evidence type="ECO:0000313" key="1">
    <source>
        <dbReference type="EMBL" id="QFI37013.1"/>
    </source>
</evidence>
<organism evidence="1 2">
    <name type="scientific">Moritella marina ATCC 15381</name>
    <dbReference type="NCBI Taxonomy" id="1202962"/>
    <lineage>
        <taxon>Bacteria</taxon>
        <taxon>Pseudomonadati</taxon>
        <taxon>Pseudomonadota</taxon>
        <taxon>Gammaproteobacteria</taxon>
        <taxon>Alteromonadales</taxon>
        <taxon>Moritellaceae</taxon>
        <taxon>Moritella</taxon>
    </lineage>
</organism>
<dbReference type="EMBL" id="CP044399">
    <property type="protein sequence ID" value="QFI37013.1"/>
    <property type="molecule type" value="Genomic_DNA"/>
</dbReference>
<evidence type="ECO:0000313" key="2">
    <source>
        <dbReference type="Proteomes" id="UP000327424"/>
    </source>
</evidence>
<proteinExistence type="predicted"/>
<name>A0A5J6WGA2_MORMI</name>
<sequence>MPDYESIKPVIYKIEDIAEAFDCDSNSVIFNHVDNIVIQFGTLFIHFGQICYIEFKKKQQGDNRKLKVIKTSLDKRKVVLARGLIHYSCDLFIDGIRTLTIHNRVNEIKKFINSLNESELALNESSLGNILINHSDFLKHKIKIYDKELGLGITSATAHNQQTWIIGFFSFLLKVEKTNLLDEIYHIVENSKEKIKTKSLSGNELMDNFNAYIKIFRYFSSVVLDHKKFPLNFSINREEYWFTISGKIIHKNDKRLNSSGCFNYNNEKYCSVDELISLKRFKTLDRKRIKNVYIKYAKNSQELANECYSHSRLFLIKCAARAYFMIFLFLTGENDSTAATLQYENEYSLCNGEQDFKSIKWRANGFEVKYDIQNEFIDDFKRFLCLREHLLQYFSQEYRSLFFEIMKGELVHAHSDGRYVVVK</sequence>
<dbReference type="OrthoDB" id="5366218at2"/>
<protein>
    <submittedName>
        <fullName evidence="1">Uncharacterized protein</fullName>
    </submittedName>
</protein>
<gene>
    <name evidence="1" type="ORF">FR932_03800</name>
</gene>
<reference evidence="1 2" key="1">
    <citation type="submission" date="2019-09" db="EMBL/GenBank/DDBJ databases">
        <title>Hybrid Assembly of the complete Genome of the Deep-Sea Bacterium Moritella marina from long Nanopore and Illumina reads.</title>
        <authorList>
            <person name="Magin S."/>
            <person name="Georgoulis A."/>
            <person name="Papadimitriou K."/>
            <person name="Iliakis G."/>
            <person name="Vorgias C.E."/>
        </authorList>
    </citation>
    <scope>NUCLEOTIDE SEQUENCE [LARGE SCALE GENOMIC DNA]</scope>
    <source>
        <strain evidence="1 2">MP-1</strain>
    </source>
</reference>